<dbReference type="InterPro" id="IPR050312">
    <property type="entry name" value="IolE/XylAMocC-like"/>
</dbReference>
<protein>
    <submittedName>
        <fullName evidence="2">Xylose isomerase-like TIM barrel</fullName>
    </submittedName>
</protein>
<dbReference type="InterPro" id="IPR013022">
    <property type="entry name" value="Xyl_isomerase-like_TIM-brl"/>
</dbReference>
<dbReference type="Proteomes" id="UP000319383">
    <property type="component" value="Chromosome"/>
</dbReference>
<gene>
    <name evidence="2" type="ORF">Mal52_38760</name>
</gene>
<evidence type="ECO:0000313" key="2">
    <source>
        <dbReference type="EMBL" id="QDU45382.1"/>
    </source>
</evidence>
<organism evidence="2 3">
    <name type="scientific">Symmachiella dynata</name>
    <dbReference type="NCBI Taxonomy" id="2527995"/>
    <lineage>
        <taxon>Bacteria</taxon>
        <taxon>Pseudomonadati</taxon>
        <taxon>Planctomycetota</taxon>
        <taxon>Planctomycetia</taxon>
        <taxon>Planctomycetales</taxon>
        <taxon>Planctomycetaceae</taxon>
        <taxon>Symmachiella</taxon>
    </lineage>
</organism>
<evidence type="ECO:0000313" key="3">
    <source>
        <dbReference type="Proteomes" id="UP000319383"/>
    </source>
</evidence>
<accession>A0A517ZSA0</accession>
<dbReference type="KEGG" id="sdyn:Mal52_38760"/>
<dbReference type="InterPro" id="IPR036237">
    <property type="entry name" value="Xyl_isomerase-like_sf"/>
</dbReference>
<sequence>MKLSLSVRIAEAPCKTKLNVPFADVVGLARELGYRAVCLRASAGGVQSPPVQLAAMRKEVQDAGLTVSMVTADFDVPLNNEQGPNSLRDIRPSLDVAEAFECDLIRVCMKTPEDIRHARNAADLAAERGIRLAHQCHTTSIFEQVEPMLSVLREIDRENFGLIYEPANLLLTGEPYGTETLQKLKPHLFNVYVQNHKLDPNGPVELETWCRGMQRFHHIPIWETGGVDFAEVMAGLQAVGYDGYFTVHQAYAEIMGPREAAVESYHYLTSIAEFK</sequence>
<dbReference type="AlphaFoldDB" id="A0A517ZSA0"/>
<dbReference type="Gene3D" id="3.20.20.150">
    <property type="entry name" value="Divalent-metal-dependent TIM barrel enzymes"/>
    <property type="match status" value="1"/>
</dbReference>
<dbReference type="RefSeq" id="WP_145377763.1">
    <property type="nucleotide sequence ID" value="NZ_CP036276.1"/>
</dbReference>
<feature type="domain" description="Xylose isomerase-like TIM barrel" evidence="1">
    <location>
        <begin position="28"/>
        <end position="268"/>
    </location>
</feature>
<keyword evidence="2" id="KW-0413">Isomerase</keyword>
<evidence type="ECO:0000259" key="1">
    <source>
        <dbReference type="Pfam" id="PF01261"/>
    </source>
</evidence>
<dbReference type="PANTHER" id="PTHR12110:SF53">
    <property type="entry name" value="BLR5974 PROTEIN"/>
    <property type="match status" value="1"/>
</dbReference>
<name>A0A517ZSA0_9PLAN</name>
<dbReference type="SUPFAM" id="SSF51658">
    <property type="entry name" value="Xylose isomerase-like"/>
    <property type="match status" value="1"/>
</dbReference>
<dbReference type="Pfam" id="PF01261">
    <property type="entry name" value="AP_endonuc_2"/>
    <property type="match status" value="1"/>
</dbReference>
<dbReference type="EMBL" id="CP036276">
    <property type="protein sequence ID" value="QDU45382.1"/>
    <property type="molecule type" value="Genomic_DNA"/>
</dbReference>
<reference evidence="2 3" key="1">
    <citation type="submission" date="2019-02" db="EMBL/GenBank/DDBJ databases">
        <title>Deep-cultivation of Planctomycetes and their phenomic and genomic characterization uncovers novel biology.</title>
        <authorList>
            <person name="Wiegand S."/>
            <person name="Jogler M."/>
            <person name="Boedeker C."/>
            <person name="Pinto D."/>
            <person name="Vollmers J."/>
            <person name="Rivas-Marin E."/>
            <person name="Kohn T."/>
            <person name="Peeters S.H."/>
            <person name="Heuer A."/>
            <person name="Rast P."/>
            <person name="Oberbeckmann S."/>
            <person name="Bunk B."/>
            <person name="Jeske O."/>
            <person name="Meyerdierks A."/>
            <person name="Storesund J.E."/>
            <person name="Kallscheuer N."/>
            <person name="Luecker S."/>
            <person name="Lage O.M."/>
            <person name="Pohl T."/>
            <person name="Merkel B.J."/>
            <person name="Hornburger P."/>
            <person name="Mueller R.-W."/>
            <person name="Bruemmer F."/>
            <person name="Labrenz M."/>
            <person name="Spormann A.M."/>
            <person name="Op den Camp H."/>
            <person name="Overmann J."/>
            <person name="Amann R."/>
            <person name="Jetten M.S.M."/>
            <person name="Mascher T."/>
            <person name="Medema M.H."/>
            <person name="Devos D.P."/>
            <person name="Kaster A.-K."/>
            <person name="Ovreas L."/>
            <person name="Rohde M."/>
            <person name="Galperin M.Y."/>
            <person name="Jogler C."/>
        </authorList>
    </citation>
    <scope>NUCLEOTIDE SEQUENCE [LARGE SCALE GENOMIC DNA]</scope>
    <source>
        <strain evidence="2 3">Mal52</strain>
    </source>
</reference>
<keyword evidence="3" id="KW-1185">Reference proteome</keyword>
<dbReference type="GO" id="GO:0016853">
    <property type="term" value="F:isomerase activity"/>
    <property type="evidence" value="ECO:0007669"/>
    <property type="project" value="UniProtKB-KW"/>
</dbReference>
<proteinExistence type="predicted"/>
<dbReference type="PANTHER" id="PTHR12110">
    <property type="entry name" value="HYDROXYPYRUVATE ISOMERASE"/>
    <property type="match status" value="1"/>
</dbReference>